<organism evidence="1 2">
    <name type="scientific">Anaerobacterium chartisolvens</name>
    <dbReference type="NCBI Taxonomy" id="1297424"/>
    <lineage>
        <taxon>Bacteria</taxon>
        <taxon>Bacillati</taxon>
        <taxon>Bacillota</taxon>
        <taxon>Clostridia</taxon>
        <taxon>Eubacteriales</taxon>
        <taxon>Oscillospiraceae</taxon>
        <taxon>Anaerobacterium</taxon>
    </lineage>
</organism>
<evidence type="ECO:0000313" key="2">
    <source>
        <dbReference type="Proteomes" id="UP000253034"/>
    </source>
</evidence>
<reference evidence="1 2" key="1">
    <citation type="submission" date="2018-07" db="EMBL/GenBank/DDBJ databases">
        <title>Genomic Encyclopedia of Type Strains, Phase IV (KMG-IV): sequencing the most valuable type-strain genomes for metagenomic binning, comparative biology and taxonomic classification.</title>
        <authorList>
            <person name="Goeker M."/>
        </authorList>
    </citation>
    <scope>NUCLEOTIDE SEQUENCE [LARGE SCALE GENOMIC DNA]</scope>
    <source>
        <strain evidence="1 2">DSM 27016</strain>
    </source>
</reference>
<keyword evidence="2" id="KW-1185">Reference proteome</keyword>
<accession>A0A369BIX9</accession>
<dbReference type="PIRSF" id="PIRSF039032">
    <property type="entry name" value="HigB-2"/>
    <property type="match status" value="1"/>
</dbReference>
<name>A0A369BIX9_9FIRM</name>
<dbReference type="Pfam" id="PF06296">
    <property type="entry name" value="RelE"/>
    <property type="match status" value="1"/>
</dbReference>
<protein>
    <submittedName>
        <fullName evidence="1">RelE toxin of RelEB toxin-antitoxin system</fullName>
    </submittedName>
</protein>
<evidence type="ECO:0000313" key="1">
    <source>
        <dbReference type="EMBL" id="RCX21105.1"/>
    </source>
</evidence>
<proteinExistence type="predicted"/>
<sequence>MEREFVFTNEFLKRWQVIGLTEEHLRELETFLCKNPLSGDIIVGTGGVRKLRWQIKGYGKSGGARIIYIDFTSIERIYMLTAYTKQEQSDLTMEQRKVLYNLVKKLESGKG</sequence>
<dbReference type="Proteomes" id="UP000253034">
    <property type="component" value="Unassembled WGS sequence"/>
</dbReference>
<comment type="caution">
    <text evidence="1">The sequence shown here is derived from an EMBL/GenBank/DDBJ whole genome shotgun (WGS) entry which is preliminary data.</text>
</comment>
<dbReference type="AlphaFoldDB" id="A0A369BIX9"/>
<dbReference type="EMBL" id="QPJT01000001">
    <property type="protein sequence ID" value="RCX21105.1"/>
    <property type="molecule type" value="Genomic_DNA"/>
</dbReference>
<dbReference type="RefSeq" id="WP_114296038.1">
    <property type="nucleotide sequence ID" value="NZ_QPJT01000001.1"/>
</dbReference>
<gene>
    <name evidence="1" type="ORF">DFR58_101315</name>
</gene>
<dbReference type="InterPro" id="IPR009387">
    <property type="entry name" value="HigB-2"/>
</dbReference>
<dbReference type="OrthoDB" id="9812066at2"/>